<feature type="region of interest" description="Disordered" evidence="1">
    <location>
        <begin position="110"/>
        <end position="234"/>
    </location>
</feature>
<sequence length="602" mass="65571">MSAVCAPEPQPRSHSRSLSSLCTRSLRDLRAKVQPSSRIPTPEQFRRRVLQVNGLYPVQQPCPPSAAIGASCRAEAVQASSSSIHSQPSSMNISPFIAAKRASFEDVQHPIPHPYPTSTTNLNVATRGNGQDNQHRPVPTRSMTYSEAGSTTERRDPPVDPRKSRRYCSDFGLGRAAGSKPPIPSLPSPSPPVPDDSSMLSTPPAMYADTETDSDTSSEDHQLELSFPQPPPIDQSFRLRRMHSSPMFSSEETEAVKDFLRRRWGAKPQASIKHIPEALPIHGDHLEATGFSKDSILEMEGESLISLDFPSVRRATKRPMGICLPPPPKNYQFRNELLPATATPNSEVSSATSRFSSSLRRSQGVSWKRETSMTPNPRGNGQGSKAESAHLSHPSPAPSSRKGHITLPTSVSHTNLRATNESSSERSLPLSNAPSEPLNRLNLSIQKLKSYDPHQRQGDRDRFAAVPWEYQLDVKPLPSPAVLSPPSLASAGRKKPTHRSHVSVPLAGLGFVRVNTSTSGAPNGLGAPFHHRATRSQPMVCVPTHNEPIPKSFIDITPEQESRHVSSSSRAGKERMRKLLARASNGVLGWGKSLGRKGVGSK</sequence>
<feature type="compositionally biased region" description="Polar residues" evidence="1">
    <location>
        <begin position="116"/>
        <end position="132"/>
    </location>
</feature>
<feature type="region of interest" description="Disordered" evidence="1">
    <location>
        <begin position="342"/>
        <end position="439"/>
    </location>
</feature>
<dbReference type="Proteomes" id="UP000076154">
    <property type="component" value="Unassembled WGS sequence"/>
</dbReference>
<dbReference type="InParanoid" id="A0A369J980"/>
<feature type="compositionally biased region" description="Pro residues" evidence="1">
    <location>
        <begin position="181"/>
        <end position="194"/>
    </location>
</feature>
<evidence type="ECO:0000313" key="3">
    <source>
        <dbReference type="Proteomes" id="UP000076154"/>
    </source>
</evidence>
<feature type="compositionally biased region" description="Polar residues" evidence="1">
    <location>
        <begin position="407"/>
        <end position="434"/>
    </location>
</feature>
<organism evidence="2 3">
    <name type="scientific">Hypsizygus marmoreus</name>
    <name type="common">White beech mushroom</name>
    <name type="synonym">Agaricus marmoreus</name>
    <dbReference type="NCBI Taxonomy" id="39966"/>
    <lineage>
        <taxon>Eukaryota</taxon>
        <taxon>Fungi</taxon>
        <taxon>Dikarya</taxon>
        <taxon>Basidiomycota</taxon>
        <taxon>Agaricomycotina</taxon>
        <taxon>Agaricomycetes</taxon>
        <taxon>Agaricomycetidae</taxon>
        <taxon>Agaricales</taxon>
        <taxon>Tricholomatineae</taxon>
        <taxon>Lyophyllaceae</taxon>
        <taxon>Hypsizygus</taxon>
    </lineage>
</organism>
<feature type="compositionally biased region" description="Low complexity" evidence="1">
    <location>
        <begin position="389"/>
        <end position="400"/>
    </location>
</feature>
<evidence type="ECO:0000313" key="2">
    <source>
        <dbReference type="EMBL" id="RDB16985.1"/>
    </source>
</evidence>
<protein>
    <submittedName>
        <fullName evidence="2">Uncharacterized protein</fullName>
    </submittedName>
</protein>
<gene>
    <name evidence="2" type="ORF">Hypma_002674</name>
</gene>
<dbReference type="AlphaFoldDB" id="A0A369J980"/>
<keyword evidence="3" id="KW-1185">Reference proteome</keyword>
<name>A0A369J980_HYPMA</name>
<comment type="caution">
    <text evidence="2">The sequence shown here is derived from an EMBL/GenBank/DDBJ whole genome shotgun (WGS) entry which is preliminary data.</text>
</comment>
<evidence type="ECO:0000256" key="1">
    <source>
        <dbReference type="SAM" id="MobiDB-lite"/>
    </source>
</evidence>
<dbReference type="EMBL" id="LUEZ02000122">
    <property type="protein sequence ID" value="RDB16985.1"/>
    <property type="molecule type" value="Genomic_DNA"/>
</dbReference>
<feature type="region of interest" description="Disordered" evidence="1">
    <location>
        <begin position="1"/>
        <end position="21"/>
    </location>
</feature>
<dbReference type="OrthoDB" id="2943593at2759"/>
<feature type="compositionally biased region" description="Polar residues" evidence="1">
    <location>
        <begin position="141"/>
        <end position="151"/>
    </location>
</feature>
<proteinExistence type="predicted"/>
<feature type="compositionally biased region" description="Polar residues" evidence="1">
    <location>
        <begin position="372"/>
        <end position="385"/>
    </location>
</feature>
<reference evidence="2" key="1">
    <citation type="submission" date="2018-04" db="EMBL/GenBank/DDBJ databases">
        <title>Whole genome sequencing of Hypsizygus marmoreus.</title>
        <authorList>
            <person name="Choi I.-G."/>
            <person name="Min B."/>
            <person name="Kim J.-G."/>
            <person name="Kim S."/>
            <person name="Oh Y.-L."/>
            <person name="Kong W.-S."/>
            <person name="Park H."/>
            <person name="Jeong J."/>
            <person name="Song E.-S."/>
        </authorList>
    </citation>
    <scope>NUCLEOTIDE SEQUENCE [LARGE SCALE GENOMIC DNA]</scope>
    <source>
        <strain evidence="2">51987-8</strain>
    </source>
</reference>
<accession>A0A369J980</accession>
<feature type="compositionally biased region" description="Basic and acidic residues" evidence="1">
    <location>
        <begin position="152"/>
        <end position="162"/>
    </location>
</feature>
<feature type="compositionally biased region" description="Low complexity" evidence="1">
    <location>
        <begin position="346"/>
        <end position="362"/>
    </location>
</feature>